<evidence type="ECO:0000256" key="1">
    <source>
        <dbReference type="SAM" id="MobiDB-lite"/>
    </source>
</evidence>
<dbReference type="InterPro" id="IPR013584">
    <property type="entry name" value="RAP"/>
</dbReference>
<feature type="compositionally biased region" description="Low complexity" evidence="1">
    <location>
        <begin position="687"/>
        <end position="698"/>
    </location>
</feature>
<dbReference type="SMART" id="SM00952">
    <property type="entry name" value="RAP"/>
    <property type="match status" value="1"/>
</dbReference>
<keyword evidence="4" id="KW-1185">Reference proteome</keyword>
<evidence type="ECO:0000259" key="2">
    <source>
        <dbReference type="PROSITE" id="PS51286"/>
    </source>
</evidence>
<proteinExistence type="predicted"/>
<comment type="caution">
    <text evidence="3">The sequence shown here is derived from an EMBL/GenBank/DDBJ whole genome shotgun (WGS) entry which is preliminary data.</text>
</comment>
<dbReference type="PANTHER" id="PTHR21228">
    <property type="entry name" value="FAST LEU-RICH DOMAIN-CONTAINING"/>
    <property type="match status" value="1"/>
</dbReference>
<gene>
    <name evidence="3" type="ORF">THAOC_36611</name>
</gene>
<feature type="compositionally biased region" description="Low complexity" evidence="1">
    <location>
        <begin position="769"/>
        <end position="781"/>
    </location>
</feature>
<feature type="region of interest" description="Disordered" evidence="1">
    <location>
        <begin position="389"/>
        <end position="471"/>
    </location>
</feature>
<feature type="compositionally biased region" description="Polar residues" evidence="1">
    <location>
        <begin position="782"/>
        <end position="792"/>
    </location>
</feature>
<feature type="compositionally biased region" description="Basic and acidic residues" evidence="1">
    <location>
        <begin position="565"/>
        <end position="574"/>
    </location>
</feature>
<feature type="compositionally biased region" description="Basic and acidic residues" evidence="1">
    <location>
        <begin position="756"/>
        <end position="768"/>
    </location>
</feature>
<evidence type="ECO:0000313" key="4">
    <source>
        <dbReference type="Proteomes" id="UP000266841"/>
    </source>
</evidence>
<dbReference type="PANTHER" id="PTHR21228:SF40">
    <property type="entry name" value="LD45607P"/>
    <property type="match status" value="1"/>
</dbReference>
<name>K0R1L7_THAOC</name>
<feature type="non-terminal residue" evidence="3">
    <location>
        <position position="1"/>
    </location>
</feature>
<feature type="region of interest" description="Disordered" evidence="1">
    <location>
        <begin position="671"/>
        <end position="704"/>
    </location>
</feature>
<reference evidence="3 4" key="1">
    <citation type="journal article" date="2012" name="Genome Biol.">
        <title>Genome and low-iron response of an oceanic diatom adapted to chronic iron limitation.</title>
        <authorList>
            <person name="Lommer M."/>
            <person name="Specht M."/>
            <person name="Roy A.S."/>
            <person name="Kraemer L."/>
            <person name="Andreson R."/>
            <person name="Gutowska M.A."/>
            <person name="Wolf J."/>
            <person name="Bergner S.V."/>
            <person name="Schilhabel M.B."/>
            <person name="Klostermeier U.C."/>
            <person name="Beiko R.G."/>
            <person name="Rosenstiel P."/>
            <person name="Hippler M."/>
            <person name="Laroche J."/>
        </authorList>
    </citation>
    <scope>NUCLEOTIDE SEQUENCE [LARGE SCALE GENOMIC DNA]</scope>
    <source>
        <strain evidence="3 4">CCMP1005</strain>
    </source>
</reference>
<feature type="region of interest" description="Disordered" evidence="1">
    <location>
        <begin position="556"/>
        <end position="645"/>
    </location>
</feature>
<dbReference type="GO" id="GO:0003723">
    <property type="term" value="F:RNA binding"/>
    <property type="evidence" value="ECO:0007669"/>
    <property type="project" value="TreeGrafter"/>
</dbReference>
<dbReference type="GO" id="GO:0035770">
    <property type="term" value="C:ribonucleoprotein granule"/>
    <property type="evidence" value="ECO:0007669"/>
    <property type="project" value="TreeGrafter"/>
</dbReference>
<dbReference type="InterPro" id="IPR050870">
    <property type="entry name" value="FAST_kinase"/>
</dbReference>
<dbReference type="GO" id="GO:0000963">
    <property type="term" value="P:mitochondrial RNA processing"/>
    <property type="evidence" value="ECO:0007669"/>
    <property type="project" value="TreeGrafter"/>
</dbReference>
<dbReference type="Pfam" id="PF26188">
    <property type="entry name" value="RESC6"/>
    <property type="match status" value="1"/>
</dbReference>
<sequence>AAAGESNPGLFKKIGGHVAGLMCLDSFKPQELSNTVWAFATAGASHPELFRKIGDHIAGLDSLDSFNSQDVSSTAWAFASAGTSHPELFRKIGDHVAGLDSLDSFKPQAFSNTAWAYATARVFHSRLFEKLVTEAVAKKDHFESQPIANFLWACATVGYTDERSFSAFAPVIASKLDKFIEQDLANIAWTYSVANAPQDLFNEGYVGALASNENEFSGEQLAQLHQWQLWHQELESGIELPRSLRAKCRNAFTSQGYSESKLQNDVVGELKAAGLDLEEEVLLGSGYQIDALVKFGNGRKVAVEVDGPFHFIDRRPAGRTTLKQRQVARLDRIEVVSVPYWEWNELKNSVTKQRYLRKKLGCTNNTRVAPPPPRRRLYHNRYLRPEPLEPVLGPLGRVRDGVPGQQAREQAQEKGLEVPTGVPPDEKGRQEHARQDEAPHRQAREHVDAWGPTASWSRGGGTTIGTDATTKTTKIFRRDRLDRPLVGDGVGSRETWAAKRPRLRARSGAGGKAHRESIETLLIMRSDCPPFESALLPAVAITLISRIVSHLGSKIRISKTPPQTHKLERPKDDGPPAASVRRPLFGEGRRVPPEPPRPHRWPRPHRAVHPPRPDRARPLGLRDPPGGLVEPRPVQALVPLDGGRPGRPPYDLGVARPSLLIEARLHRHLRGGAAGHGRGPRRRAEAEAGVPGVDAPQPAREPVPPPGVLAPEAVAGEPDGCPGALRPRHVHGRAVVRRLDRPRFAERRAGPVVGREPGRLQPRQERGPRGAPTAPRGGRSATCPSPRTSPTCDSCWARAGCGARRAACRTRCGPS</sequence>
<accession>K0R1L7</accession>
<dbReference type="eggNOG" id="ENOG502S18V">
    <property type="taxonomic scope" value="Eukaryota"/>
</dbReference>
<feature type="region of interest" description="Disordered" evidence="1">
    <location>
        <begin position="746"/>
        <end position="792"/>
    </location>
</feature>
<evidence type="ECO:0000313" key="3">
    <source>
        <dbReference type="EMBL" id="EJK44819.1"/>
    </source>
</evidence>
<feature type="domain" description="RAP" evidence="2">
    <location>
        <begin position="301"/>
        <end position="358"/>
    </location>
</feature>
<dbReference type="AlphaFoldDB" id="K0R1L7"/>
<dbReference type="Proteomes" id="UP000266841">
    <property type="component" value="Unassembled WGS sequence"/>
</dbReference>
<dbReference type="GO" id="GO:0005759">
    <property type="term" value="C:mitochondrial matrix"/>
    <property type="evidence" value="ECO:0007669"/>
    <property type="project" value="TreeGrafter"/>
</dbReference>
<dbReference type="Pfam" id="PF08373">
    <property type="entry name" value="RAP"/>
    <property type="match status" value="1"/>
</dbReference>
<dbReference type="EMBL" id="AGNL01049164">
    <property type="protein sequence ID" value="EJK44819.1"/>
    <property type="molecule type" value="Genomic_DNA"/>
</dbReference>
<dbReference type="GO" id="GO:0044528">
    <property type="term" value="P:regulation of mitochondrial mRNA stability"/>
    <property type="evidence" value="ECO:0007669"/>
    <property type="project" value="TreeGrafter"/>
</dbReference>
<dbReference type="PROSITE" id="PS51286">
    <property type="entry name" value="RAP"/>
    <property type="match status" value="1"/>
</dbReference>
<feature type="compositionally biased region" description="Basic residues" evidence="1">
    <location>
        <begin position="598"/>
        <end position="609"/>
    </location>
</feature>
<feature type="compositionally biased region" description="Basic and acidic residues" evidence="1">
    <location>
        <begin position="424"/>
        <end position="448"/>
    </location>
</feature>
<dbReference type="InterPro" id="IPR058917">
    <property type="entry name" value="RESC6_dom"/>
</dbReference>
<organism evidence="3 4">
    <name type="scientific">Thalassiosira oceanica</name>
    <name type="common">Marine diatom</name>
    <dbReference type="NCBI Taxonomy" id="159749"/>
    <lineage>
        <taxon>Eukaryota</taxon>
        <taxon>Sar</taxon>
        <taxon>Stramenopiles</taxon>
        <taxon>Ochrophyta</taxon>
        <taxon>Bacillariophyta</taxon>
        <taxon>Coscinodiscophyceae</taxon>
        <taxon>Thalassiosirophycidae</taxon>
        <taxon>Thalassiosirales</taxon>
        <taxon>Thalassiosiraceae</taxon>
        <taxon>Thalassiosira</taxon>
    </lineage>
</organism>
<protein>
    <recommendedName>
        <fullName evidence="2">RAP domain-containing protein</fullName>
    </recommendedName>
</protein>